<dbReference type="PANTHER" id="PTHR33223:SF11">
    <property type="entry name" value="ELEMENT PROTEIN, PUTATIVE-RELATED"/>
    <property type="match status" value="1"/>
</dbReference>
<proteinExistence type="predicted"/>
<dbReference type="Pfam" id="PF03732">
    <property type="entry name" value="Retrotrans_gag"/>
    <property type="match status" value="1"/>
</dbReference>
<dbReference type="PANTHER" id="PTHR33223">
    <property type="entry name" value="CCHC-TYPE DOMAIN-CONTAINING PROTEIN"/>
    <property type="match status" value="1"/>
</dbReference>
<dbReference type="Proteomes" id="UP001151760">
    <property type="component" value="Unassembled WGS sequence"/>
</dbReference>
<accession>A0ABQ5HPF9</accession>
<name>A0ABQ5HPF9_9ASTR</name>
<comment type="caution">
    <text evidence="2">The sequence shown here is derived from an EMBL/GenBank/DDBJ whole genome shotgun (WGS) entry which is preliminary data.</text>
</comment>
<reference evidence="2" key="2">
    <citation type="submission" date="2022-01" db="EMBL/GenBank/DDBJ databases">
        <authorList>
            <person name="Yamashiro T."/>
            <person name="Shiraishi A."/>
            <person name="Satake H."/>
            <person name="Nakayama K."/>
        </authorList>
    </citation>
    <scope>NUCLEOTIDE SEQUENCE</scope>
</reference>
<protein>
    <recommendedName>
        <fullName evidence="1">Retrotransposon gag domain-containing protein</fullName>
    </recommendedName>
</protein>
<reference evidence="2" key="1">
    <citation type="journal article" date="2022" name="Int. J. Mol. Sci.">
        <title>Draft Genome of Tanacetum Coccineum: Genomic Comparison of Closely Related Tanacetum-Family Plants.</title>
        <authorList>
            <person name="Yamashiro T."/>
            <person name="Shiraishi A."/>
            <person name="Nakayama K."/>
            <person name="Satake H."/>
        </authorList>
    </citation>
    <scope>NUCLEOTIDE SEQUENCE</scope>
</reference>
<sequence length="351" mass="40380">MQENEVFQDMQLIQKLRNDQKCMKKVVEDMSGKMIMAGENIDNLTMEQYLMLTRENQAPGVVRPEIRGNVNFEIKCQVMHELREDTFLGNKNDDAHEHIEWVLDIVSLFNIPRVTRDAVMLRVFLITLTRAAKRSVDRLIAGTINTWDLLKKAFIQRYCPPSKTAKQLEDICNLKQEGEDTLYQAWKRYNDLLYKCPNHDINSHQKVNIFYNGLSTINRQLQDSHGPIPGMTPAEGLTAIQTMADHSQKWHDGSLNQCICSSNNSEGMAVIECPLNEDAKSVKEVKYGEGCSLDFNGTKYHVRPPEYYTRVDNRPPKAELGRTHVQALGRIGTKKFRNGRMLKKDPKEHEN</sequence>
<dbReference type="InterPro" id="IPR005162">
    <property type="entry name" value="Retrotrans_gag_dom"/>
</dbReference>
<feature type="domain" description="Retrotransposon gag" evidence="1">
    <location>
        <begin position="123"/>
        <end position="215"/>
    </location>
</feature>
<gene>
    <name evidence="2" type="ORF">Tco_1078570</name>
</gene>
<evidence type="ECO:0000313" key="2">
    <source>
        <dbReference type="EMBL" id="GJT89725.1"/>
    </source>
</evidence>
<evidence type="ECO:0000259" key="1">
    <source>
        <dbReference type="Pfam" id="PF03732"/>
    </source>
</evidence>
<keyword evidence="3" id="KW-1185">Reference proteome</keyword>
<organism evidence="2 3">
    <name type="scientific">Tanacetum coccineum</name>
    <dbReference type="NCBI Taxonomy" id="301880"/>
    <lineage>
        <taxon>Eukaryota</taxon>
        <taxon>Viridiplantae</taxon>
        <taxon>Streptophyta</taxon>
        <taxon>Embryophyta</taxon>
        <taxon>Tracheophyta</taxon>
        <taxon>Spermatophyta</taxon>
        <taxon>Magnoliopsida</taxon>
        <taxon>eudicotyledons</taxon>
        <taxon>Gunneridae</taxon>
        <taxon>Pentapetalae</taxon>
        <taxon>asterids</taxon>
        <taxon>campanulids</taxon>
        <taxon>Asterales</taxon>
        <taxon>Asteraceae</taxon>
        <taxon>Asteroideae</taxon>
        <taxon>Anthemideae</taxon>
        <taxon>Anthemidinae</taxon>
        <taxon>Tanacetum</taxon>
    </lineage>
</organism>
<evidence type="ECO:0000313" key="3">
    <source>
        <dbReference type="Proteomes" id="UP001151760"/>
    </source>
</evidence>
<dbReference type="EMBL" id="BQNB010019854">
    <property type="protein sequence ID" value="GJT89725.1"/>
    <property type="molecule type" value="Genomic_DNA"/>
</dbReference>